<dbReference type="Gene3D" id="4.10.240.10">
    <property type="entry name" value="Zn(2)-C6 fungal-type DNA-binding domain"/>
    <property type="match status" value="1"/>
</dbReference>
<dbReference type="SUPFAM" id="SSF57701">
    <property type="entry name" value="Zn2/Cys6 DNA-binding domain"/>
    <property type="match status" value="1"/>
</dbReference>
<dbReference type="GO" id="GO:0000976">
    <property type="term" value="F:transcription cis-regulatory region binding"/>
    <property type="evidence" value="ECO:0007669"/>
    <property type="project" value="TreeGrafter"/>
</dbReference>
<dbReference type="PANTHER" id="PTHR37534">
    <property type="entry name" value="TRANSCRIPTIONAL ACTIVATOR PROTEIN UGA3"/>
    <property type="match status" value="1"/>
</dbReference>
<keyword evidence="5" id="KW-1185">Reference proteome</keyword>
<name>A0A9P8WIL9_9HYPO</name>
<dbReference type="GO" id="GO:0005634">
    <property type="term" value="C:nucleus"/>
    <property type="evidence" value="ECO:0007669"/>
    <property type="project" value="UniProtKB-SubCell"/>
</dbReference>
<dbReference type="GO" id="GO:0008270">
    <property type="term" value="F:zinc ion binding"/>
    <property type="evidence" value="ECO:0007669"/>
    <property type="project" value="InterPro"/>
</dbReference>
<dbReference type="Pfam" id="PF11951">
    <property type="entry name" value="Fungal_trans_2"/>
    <property type="match status" value="1"/>
</dbReference>
<evidence type="ECO:0000313" key="4">
    <source>
        <dbReference type="EMBL" id="KAH6900600.1"/>
    </source>
</evidence>
<feature type="domain" description="Zn(2)-C6 fungal-type" evidence="3">
    <location>
        <begin position="9"/>
        <end position="39"/>
    </location>
</feature>
<reference evidence="4 5" key="1">
    <citation type="journal article" date="2021" name="Nat. Commun.">
        <title>Genetic determinants of endophytism in the Arabidopsis root mycobiome.</title>
        <authorList>
            <person name="Mesny F."/>
            <person name="Miyauchi S."/>
            <person name="Thiergart T."/>
            <person name="Pickel B."/>
            <person name="Atanasova L."/>
            <person name="Karlsson M."/>
            <person name="Huettel B."/>
            <person name="Barry K.W."/>
            <person name="Haridas S."/>
            <person name="Chen C."/>
            <person name="Bauer D."/>
            <person name="Andreopoulos W."/>
            <person name="Pangilinan J."/>
            <person name="LaButti K."/>
            <person name="Riley R."/>
            <person name="Lipzen A."/>
            <person name="Clum A."/>
            <person name="Drula E."/>
            <person name="Henrissat B."/>
            <person name="Kohler A."/>
            <person name="Grigoriev I.V."/>
            <person name="Martin F.M."/>
            <person name="Hacquard S."/>
        </authorList>
    </citation>
    <scope>NUCLEOTIDE SEQUENCE [LARGE SCALE GENOMIC DNA]</scope>
    <source>
        <strain evidence="4 5">MPI-CAGE-CH-0241</strain>
    </source>
</reference>
<comment type="subcellular location">
    <subcellularLocation>
        <location evidence="1">Nucleus</location>
    </subcellularLocation>
</comment>
<dbReference type="InterPro" id="IPR036864">
    <property type="entry name" value="Zn2-C6_fun-type_DNA-bd_sf"/>
</dbReference>
<evidence type="ECO:0000256" key="1">
    <source>
        <dbReference type="ARBA" id="ARBA00004123"/>
    </source>
</evidence>
<proteinExistence type="predicted"/>
<dbReference type="PROSITE" id="PS00463">
    <property type="entry name" value="ZN2_CY6_FUNGAL_1"/>
    <property type="match status" value="1"/>
</dbReference>
<gene>
    <name evidence="4" type="ORF">B0T10DRAFT_32315</name>
</gene>
<organism evidence="4 5">
    <name type="scientific">Thelonectria olida</name>
    <dbReference type="NCBI Taxonomy" id="1576542"/>
    <lineage>
        <taxon>Eukaryota</taxon>
        <taxon>Fungi</taxon>
        <taxon>Dikarya</taxon>
        <taxon>Ascomycota</taxon>
        <taxon>Pezizomycotina</taxon>
        <taxon>Sordariomycetes</taxon>
        <taxon>Hypocreomycetidae</taxon>
        <taxon>Hypocreales</taxon>
        <taxon>Nectriaceae</taxon>
        <taxon>Thelonectria</taxon>
    </lineage>
</organism>
<keyword evidence="2" id="KW-0539">Nucleus</keyword>
<dbReference type="GO" id="GO:0000981">
    <property type="term" value="F:DNA-binding transcription factor activity, RNA polymerase II-specific"/>
    <property type="evidence" value="ECO:0007669"/>
    <property type="project" value="InterPro"/>
</dbReference>
<evidence type="ECO:0000259" key="3">
    <source>
        <dbReference type="PROSITE" id="PS50048"/>
    </source>
</evidence>
<dbReference type="SMART" id="SM00066">
    <property type="entry name" value="GAL4"/>
    <property type="match status" value="1"/>
</dbReference>
<sequence>MPGKRSRQGCEECRKRRRKCDESKPTCGPCILYNRTCNYQLKLVWGGRKFKKSRFGQCLTSDDLSAERIDDENGGFFYGTKEVSAIPDRSLIVSAIPQRLPNGTPMPERYRILLDYFAKDVLASLSCHPSIHDDFCRGLVPAMLNSPHLLSASLALGAAGFLSRGQTEIDGINVSRVMEHLQSSGLPLLRTALTRGQTDDVLLATCIIWCLADVFAARQGLSSWRIHLQGVKAILSSNEAYHQFVTNPGPGQLAIRHLYMLYLSLQTLPHVSSLAQADESSIMTIAPPRTANTVLNFASTIDGFLGYSEELLDVLQHINHLASSDQDQTSVSSEADILLGKVKGMISRDSQTPPNISISSVLTPESGRDFTLCHRTFQQATLIHLYRKLYKMASRSQPIQSAVEEITSMLSNMTQGQPCSNWVAMAMPLFTIGCEAYCDDQKKFVLDKVHKFEVCLGSLHVGIIRQALEDVWRIRKEWGDLDGNLCADQLLKEVQYNIIMF</sequence>
<dbReference type="Proteomes" id="UP000777438">
    <property type="component" value="Unassembled WGS sequence"/>
</dbReference>
<accession>A0A9P8WIL9</accession>
<dbReference type="PROSITE" id="PS50048">
    <property type="entry name" value="ZN2_CY6_FUNGAL_2"/>
    <property type="match status" value="1"/>
</dbReference>
<dbReference type="InterPro" id="IPR001138">
    <property type="entry name" value="Zn2Cys6_DnaBD"/>
</dbReference>
<dbReference type="EMBL" id="JAGPYM010000001">
    <property type="protein sequence ID" value="KAH6900600.1"/>
    <property type="molecule type" value="Genomic_DNA"/>
</dbReference>
<dbReference type="Pfam" id="PF00172">
    <property type="entry name" value="Zn_clus"/>
    <property type="match status" value="1"/>
</dbReference>
<dbReference type="PANTHER" id="PTHR37534:SF49">
    <property type="entry name" value="LYSINE BIOSYNTHESIS REGULATORY PROTEIN LYS14"/>
    <property type="match status" value="1"/>
</dbReference>
<evidence type="ECO:0000256" key="2">
    <source>
        <dbReference type="ARBA" id="ARBA00023242"/>
    </source>
</evidence>
<dbReference type="CDD" id="cd00067">
    <property type="entry name" value="GAL4"/>
    <property type="match status" value="1"/>
</dbReference>
<comment type="caution">
    <text evidence="4">The sequence shown here is derived from an EMBL/GenBank/DDBJ whole genome shotgun (WGS) entry which is preliminary data.</text>
</comment>
<dbReference type="AlphaFoldDB" id="A0A9P8WIL9"/>
<dbReference type="OrthoDB" id="5229455at2759"/>
<dbReference type="InterPro" id="IPR021858">
    <property type="entry name" value="Fun_TF"/>
</dbReference>
<evidence type="ECO:0000313" key="5">
    <source>
        <dbReference type="Proteomes" id="UP000777438"/>
    </source>
</evidence>
<protein>
    <submittedName>
        <fullName evidence="4">Fungal-specific transcription factor domain-containing protein</fullName>
    </submittedName>
</protein>
<dbReference type="GO" id="GO:0045944">
    <property type="term" value="P:positive regulation of transcription by RNA polymerase II"/>
    <property type="evidence" value="ECO:0007669"/>
    <property type="project" value="TreeGrafter"/>
</dbReference>